<dbReference type="STRING" id="31246.A0A183NNP6"/>
<keyword evidence="4" id="KW-1185">Reference proteome</keyword>
<accession>A0A183NNP6</accession>
<organism evidence="3 4">
    <name type="scientific">Schistosoma mattheei</name>
    <dbReference type="NCBI Taxonomy" id="31246"/>
    <lineage>
        <taxon>Eukaryota</taxon>
        <taxon>Metazoa</taxon>
        <taxon>Spiralia</taxon>
        <taxon>Lophotrochozoa</taxon>
        <taxon>Platyhelminthes</taxon>
        <taxon>Trematoda</taxon>
        <taxon>Digenea</taxon>
        <taxon>Strigeidida</taxon>
        <taxon>Schistosomatoidea</taxon>
        <taxon>Schistosomatidae</taxon>
        <taxon>Schistosoma</taxon>
    </lineage>
</organism>
<protein>
    <submittedName>
        <fullName evidence="3">Uncharacterized protein</fullName>
    </submittedName>
</protein>
<feature type="region of interest" description="Disordered" evidence="1">
    <location>
        <begin position="42"/>
        <end position="79"/>
    </location>
</feature>
<feature type="compositionally biased region" description="Basic residues" evidence="1">
    <location>
        <begin position="43"/>
        <end position="69"/>
    </location>
</feature>
<dbReference type="EMBL" id="UZAL01007661">
    <property type="protein sequence ID" value="VDO98619.1"/>
    <property type="molecule type" value="Genomic_DNA"/>
</dbReference>
<dbReference type="AlphaFoldDB" id="A0A183NNP6"/>
<reference evidence="3 4" key="1">
    <citation type="submission" date="2018-11" db="EMBL/GenBank/DDBJ databases">
        <authorList>
            <consortium name="Pathogen Informatics"/>
        </authorList>
    </citation>
    <scope>NUCLEOTIDE SEQUENCE [LARGE SCALE GENOMIC DNA]</scope>
    <source>
        <strain>Denwood</strain>
        <strain evidence="4">Zambia</strain>
    </source>
</reference>
<sequence>MFSVFFSKYNPTCNIEQGKQLSSYDHTHIQDKLLFDGKEPKISKSHQSNKHHGHHKYHGYHHFRHKHKEKSNPAPTHSNSEEYNDKLCILPDAVSNSCFPSSPCIALERVKQPDSLDNFHSESDFTSPLLTSVEMILRIISQQLWNDLTQWMKMLLCKYEASVFVALSIFSLYVLNQYRFWSFNNERS</sequence>
<gene>
    <name evidence="3" type="ORF">SMTD_LOCUS3732</name>
</gene>
<dbReference type="Proteomes" id="UP000269396">
    <property type="component" value="Unassembled WGS sequence"/>
</dbReference>
<evidence type="ECO:0000256" key="2">
    <source>
        <dbReference type="SAM" id="Phobius"/>
    </source>
</evidence>
<name>A0A183NNP6_9TREM</name>
<keyword evidence="2" id="KW-0812">Transmembrane</keyword>
<feature type="transmembrane region" description="Helical" evidence="2">
    <location>
        <begin position="161"/>
        <end position="181"/>
    </location>
</feature>
<evidence type="ECO:0000313" key="3">
    <source>
        <dbReference type="EMBL" id="VDO98619.1"/>
    </source>
</evidence>
<keyword evidence="2" id="KW-0472">Membrane</keyword>
<keyword evidence="2" id="KW-1133">Transmembrane helix</keyword>
<evidence type="ECO:0000256" key="1">
    <source>
        <dbReference type="SAM" id="MobiDB-lite"/>
    </source>
</evidence>
<proteinExistence type="predicted"/>
<evidence type="ECO:0000313" key="4">
    <source>
        <dbReference type="Proteomes" id="UP000269396"/>
    </source>
</evidence>